<dbReference type="Gene3D" id="3.40.50.1980">
    <property type="entry name" value="Nitrogenase molybdenum iron protein domain"/>
    <property type="match status" value="2"/>
</dbReference>
<feature type="signal peptide" evidence="1">
    <location>
        <begin position="1"/>
        <end position="18"/>
    </location>
</feature>
<sequence>MVRLATALLLAFAGTAAAAPERVVSMNLCTDQLAMLIAAPGQLHAVSWLAADPSVSLMSDQARAVGLIRGSAEEVYLAKPDLVLAGTFSTGRAVDMLRRLGLRVETLPPADSIDDIRASIVQMGALLGRKDRAAEVLAQFDADLAAIQPGPARLTATYGANSFTNGPEGLTAEVMERAGLVLLAKRLDLAGGAVPLELMVMAAPEMLVTGSRYATPSRAEAVLDHPAFAAIPATRLGAPDRDWICGLPAVAGVAQRLAQ</sequence>
<gene>
    <name evidence="3" type="ORF">DI616_14225</name>
</gene>
<dbReference type="PANTHER" id="PTHR30535">
    <property type="entry name" value="VITAMIN B12-BINDING PROTEIN"/>
    <property type="match status" value="1"/>
</dbReference>
<evidence type="ECO:0000313" key="3">
    <source>
        <dbReference type="EMBL" id="TKW65555.1"/>
    </source>
</evidence>
<keyword evidence="1" id="KW-0732">Signal</keyword>
<dbReference type="EMBL" id="VAFL01000012">
    <property type="protein sequence ID" value="TKW65555.1"/>
    <property type="molecule type" value="Genomic_DNA"/>
</dbReference>
<name>A0A533I486_PARDE</name>
<dbReference type="PROSITE" id="PS50983">
    <property type="entry name" value="FE_B12_PBP"/>
    <property type="match status" value="1"/>
</dbReference>
<feature type="chain" id="PRO_5022207085" evidence="1">
    <location>
        <begin position="19"/>
        <end position="259"/>
    </location>
</feature>
<evidence type="ECO:0000259" key="2">
    <source>
        <dbReference type="PROSITE" id="PS50983"/>
    </source>
</evidence>
<evidence type="ECO:0000313" key="4">
    <source>
        <dbReference type="Proteomes" id="UP000315344"/>
    </source>
</evidence>
<dbReference type="SUPFAM" id="SSF53807">
    <property type="entry name" value="Helical backbone' metal receptor"/>
    <property type="match status" value="1"/>
</dbReference>
<reference evidence="3 4" key="1">
    <citation type="journal article" date="2017" name="Nat. Commun.">
        <title>In situ click chemistry generation of cyclooxygenase-2 inhibitors.</title>
        <authorList>
            <person name="Bhardwaj A."/>
            <person name="Kaur J."/>
            <person name="Wuest M."/>
            <person name="Wuest F."/>
        </authorList>
    </citation>
    <scope>NUCLEOTIDE SEQUENCE [LARGE SCALE GENOMIC DNA]</scope>
    <source>
        <strain evidence="3">S2_012_000_R3_94</strain>
    </source>
</reference>
<dbReference type="GO" id="GO:0071281">
    <property type="term" value="P:cellular response to iron ion"/>
    <property type="evidence" value="ECO:0007669"/>
    <property type="project" value="TreeGrafter"/>
</dbReference>
<dbReference type="InterPro" id="IPR050902">
    <property type="entry name" value="ABC_Transporter_SBP"/>
</dbReference>
<proteinExistence type="predicted"/>
<feature type="domain" description="Fe/B12 periplasmic-binding" evidence="2">
    <location>
        <begin position="22"/>
        <end position="259"/>
    </location>
</feature>
<evidence type="ECO:0000256" key="1">
    <source>
        <dbReference type="SAM" id="SignalP"/>
    </source>
</evidence>
<dbReference type="Proteomes" id="UP000315344">
    <property type="component" value="Unassembled WGS sequence"/>
</dbReference>
<dbReference type="InterPro" id="IPR002491">
    <property type="entry name" value="ABC_transptr_periplasmic_BD"/>
</dbReference>
<protein>
    <submittedName>
        <fullName evidence="3">ABC transporter substrate-binding protein</fullName>
    </submittedName>
</protein>
<dbReference type="PANTHER" id="PTHR30535:SF34">
    <property type="entry name" value="MOLYBDATE-BINDING PROTEIN MOLA"/>
    <property type="match status" value="1"/>
</dbReference>
<comment type="caution">
    <text evidence="3">The sequence shown here is derived from an EMBL/GenBank/DDBJ whole genome shotgun (WGS) entry which is preliminary data.</text>
</comment>
<dbReference type="AlphaFoldDB" id="A0A533I486"/>
<accession>A0A533I486</accession>
<organism evidence="3 4">
    <name type="scientific">Paracoccus denitrificans</name>
    <dbReference type="NCBI Taxonomy" id="266"/>
    <lineage>
        <taxon>Bacteria</taxon>
        <taxon>Pseudomonadati</taxon>
        <taxon>Pseudomonadota</taxon>
        <taxon>Alphaproteobacteria</taxon>
        <taxon>Rhodobacterales</taxon>
        <taxon>Paracoccaceae</taxon>
        <taxon>Paracoccus</taxon>
    </lineage>
</organism>
<dbReference type="Pfam" id="PF01497">
    <property type="entry name" value="Peripla_BP_2"/>
    <property type="match status" value="1"/>
</dbReference>